<evidence type="ECO:0000313" key="3">
    <source>
        <dbReference type="EMBL" id="GDY43469.1"/>
    </source>
</evidence>
<dbReference type="RefSeq" id="WP_228053063.1">
    <property type="nucleotide sequence ID" value="NZ_BJHV01000001.1"/>
</dbReference>
<feature type="compositionally biased region" description="Pro residues" evidence="1">
    <location>
        <begin position="167"/>
        <end position="177"/>
    </location>
</feature>
<gene>
    <name evidence="3" type="ORF">SANT12839_043510</name>
</gene>
<sequence>MRNNLRRSILVAAAATGIWALGSAAANAAENPAVPTTDGVTSTVDGLTKTVDGVTGGVADTSKVTDTAKKTVDGAASTVDGVTAPVRDRVPGAANLPRVSDVTKTVEGTTDGLTGDAAKPDKVVKKAHKAVKGLEKTVKKTTDLDLPTGEVPAWCPASPASARCRPCPTPPRCPPAR</sequence>
<dbReference type="EMBL" id="BJHV01000001">
    <property type="protein sequence ID" value="GDY43469.1"/>
    <property type="molecule type" value="Genomic_DNA"/>
</dbReference>
<protein>
    <recommendedName>
        <fullName evidence="5">ATP-binding protein</fullName>
    </recommendedName>
</protein>
<keyword evidence="2" id="KW-0732">Signal</keyword>
<dbReference type="Proteomes" id="UP000299290">
    <property type="component" value="Unassembled WGS sequence"/>
</dbReference>
<proteinExistence type="predicted"/>
<comment type="caution">
    <text evidence="3">The sequence shown here is derived from an EMBL/GenBank/DDBJ whole genome shotgun (WGS) entry which is preliminary data.</text>
</comment>
<evidence type="ECO:0000256" key="2">
    <source>
        <dbReference type="SAM" id="SignalP"/>
    </source>
</evidence>
<evidence type="ECO:0008006" key="5">
    <source>
        <dbReference type="Google" id="ProtNLM"/>
    </source>
</evidence>
<feature type="signal peptide" evidence="2">
    <location>
        <begin position="1"/>
        <end position="28"/>
    </location>
</feature>
<name>A0A4D4KB90_9ACTN</name>
<evidence type="ECO:0000313" key="4">
    <source>
        <dbReference type="Proteomes" id="UP000299290"/>
    </source>
</evidence>
<dbReference type="AlphaFoldDB" id="A0A4D4KB90"/>
<organism evidence="3 4">
    <name type="scientific">Streptomyces antimycoticus</name>
    <dbReference type="NCBI Taxonomy" id="68175"/>
    <lineage>
        <taxon>Bacteria</taxon>
        <taxon>Bacillati</taxon>
        <taxon>Actinomycetota</taxon>
        <taxon>Actinomycetes</taxon>
        <taxon>Kitasatosporales</taxon>
        <taxon>Streptomycetaceae</taxon>
        <taxon>Streptomyces</taxon>
        <taxon>Streptomyces violaceusniger group</taxon>
    </lineage>
</organism>
<evidence type="ECO:0000256" key="1">
    <source>
        <dbReference type="SAM" id="MobiDB-lite"/>
    </source>
</evidence>
<reference evidence="3 4" key="1">
    <citation type="journal article" date="2020" name="Int. J. Syst. Evol. Microbiol.">
        <title>Reclassification of Streptomyces castelarensis and Streptomyces sporoclivatus as later heterotypic synonyms of Streptomyces antimycoticus.</title>
        <authorList>
            <person name="Komaki H."/>
            <person name="Tamura T."/>
        </authorList>
    </citation>
    <scope>NUCLEOTIDE SEQUENCE [LARGE SCALE GENOMIC DNA]</scope>
    <source>
        <strain evidence="3 4">NBRC 12839</strain>
    </source>
</reference>
<accession>A0A4D4KB90</accession>
<keyword evidence="4" id="KW-1185">Reference proteome</keyword>
<feature type="chain" id="PRO_5020917562" description="ATP-binding protein" evidence="2">
    <location>
        <begin position="29"/>
        <end position="177"/>
    </location>
</feature>
<feature type="region of interest" description="Disordered" evidence="1">
    <location>
        <begin position="156"/>
        <end position="177"/>
    </location>
</feature>